<evidence type="ECO:0000313" key="6">
    <source>
        <dbReference type="Proteomes" id="UP001375240"/>
    </source>
</evidence>
<dbReference type="InterPro" id="IPR050342">
    <property type="entry name" value="HMGB"/>
</dbReference>
<dbReference type="SMART" id="SM00398">
    <property type="entry name" value="HMG"/>
    <property type="match status" value="2"/>
</dbReference>
<evidence type="ECO:0000256" key="1">
    <source>
        <dbReference type="ARBA" id="ARBA00023125"/>
    </source>
</evidence>
<evidence type="ECO:0000313" key="5">
    <source>
        <dbReference type="EMBL" id="KAK6335626.1"/>
    </source>
</evidence>
<proteinExistence type="predicted"/>
<keyword evidence="6" id="KW-1185">Reference proteome</keyword>
<dbReference type="PANTHER" id="PTHR48112">
    <property type="entry name" value="HIGH MOBILITY GROUP PROTEIN DSP1"/>
    <property type="match status" value="1"/>
</dbReference>
<accession>A0AAV9U511</accession>
<dbReference type="SUPFAM" id="SSF47095">
    <property type="entry name" value="HMG-box"/>
    <property type="match status" value="2"/>
</dbReference>
<feature type="domain" description="HMG box" evidence="4">
    <location>
        <begin position="266"/>
        <end position="332"/>
    </location>
</feature>
<dbReference type="Proteomes" id="UP001375240">
    <property type="component" value="Unassembled WGS sequence"/>
</dbReference>
<feature type="DNA-binding region" description="HMG box" evidence="2">
    <location>
        <begin position="266"/>
        <end position="332"/>
    </location>
</feature>
<protein>
    <recommendedName>
        <fullName evidence="4">HMG box domain-containing protein</fullName>
    </recommendedName>
</protein>
<feature type="domain" description="HMG box" evidence="4">
    <location>
        <begin position="160"/>
        <end position="225"/>
    </location>
</feature>
<evidence type="ECO:0000256" key="3">
    <source>
        <dbReference type="SAM" id="MobiDB-lite"/>
    </source>
</evidence>
<gene>
    <name evidence="5" type="ORF">TWF696_002394</name>
</gene>
<evidence type="ECO:0000259" key="4">
    <source>
        <dbReference type="PROSITE" id="PS50118"/>
    </source>
</evidence>
<evidence type="ECO:0000256" key="2">
    <source>
        <dbReference type="PROSITE-ProRule" id="PRU00267"/>
    </source>
</evidence>
<dbReference type="InterPro" id="IPR036910">
    <property type="entry name" value="HMG_box_dom_sf"/>
</dbReference>
<dbReference type="CDD" id="cd00084">
    <property type="entry name" value="HMG-box_SF"/>
    <property type="match status" value="1"/>
</dbReference>
<dbReference type="Gene3D" id="1.10.30.10">
    <property type="entry name" value="High mobility group box domain"/>
    <property type="match status" value="2"/>
</dbReference>
<feature type="compositionally biased region" description="Basic residues" evidence="3">
    <location>
        <begin position="72"/>
        <end position="142"/>
    </location>
</feature>
<dbReference type="AlphaFoldDB" id="A0AAV9U511"/>
<reference evidence="5 6" key="1">
    <citation type="submission" date="2019-10" db="EMBL/GenBank/DDBJ databases">
        <authorList>
            <person name="Palmer J.M."/>
        </authorList>
    </citation>
    <scope>NUCLEOTIDE SEQUENCE [LARGE SCALE GENOMIC DNA]</scope>
    <source>
        <strain evidence="5 6">TWF696</strain>
    </source>
</reference>
<dbReference type="GO" id="GO:0003677">
    <property type="term" value="F:DNA binding"/>
    <property type="evidence" value="ECO:0007669"/>
    <property type="project" value="UniProtKB-UniRule"/>
</dbReference>
<keyword evidence="2" id="KW-0539">Nucleus</keyword>
<dbReference type="GO" id="GO:0005634">
    <property type="term" value="C:nucleus"/>
    <property type="evidence" value="ECO:0007669"/>
    <property type="project" value="UniProtKB-UniRule"/>
</dbReference>
<dbReference type="EMBL" id="JAVHNQ010000012">
    <property type="protein sequence ID" value="KAK6335626.1"/>
    <property type="molecule type" value="Genomic_DNA"/>
</dbReference>
<feature type="DNA-binding region" description="HMG box" evidence="2">
    <location>
        <begin position="160"/>
        <end position="225"/>
    </location>
</feature>
<organism evidence="5 6">
    <name type="scientific">Orbilia brochopaga</name>
    <dbReference type="NCBI Taxonomy" id="3140254"/>
    <lineage>
        <taxon>Eukaryota</taxon>
        <taxon>Fungi</taxon>
        <taxon>Dikarya</taxon>
        <taxon>Ascomycota</taxon>
        <taxon>Pezizomycotina</taxon>
        <taxon>Orbiliomycetes</taxon>
        <taxon>Orbiliales</taxon>
        <taxon>Orbiliaceae</taxon>
        <taxon>Orbilia</taxon>
    </lineage>
</organism>
<dbReference type="Pfam" id="PF00505">
    <property type="entry name" value="HMG_box"/>
    <property type="match status" value="2"/>
</dbReference>
<comment type="caution">
    <text evidence="5">The sequence shown here is derived from an EMBL/GenBank/DDBJ whole genome shotgun (WGS) entry which is preliminary data.</text>
</comment>
<dbReference type="PROSITE" id="PS50118">
    <property type="entry name" value="HMG_BOX_2"/>
    <property type="match status" value="2"/>
</dbReference>
<feature type="region of interest" description="Disordered" evidence="3">
    <location>
        <begin position="70"/>
        <end position="144"/>
    </location>
</feature>
<name>A0AAV9U511_9PEZI</name>
<keyword evidence="1 2" id="KW-0238">DNA-binding</keyword>
<dbReference type="InterPro" id="IPR009071">
    <property type="entry name" value="HMG_box_dom"/>
</dbReference>
<sequence length="338" mass="37505">MLAVGRTRLAASGGLSLPKLSAIVARAIARSGPLASGVLHGPAPQAAFVPFVKANLPLITSIALREYATATKTKKKPAAKKKTTTTKKKAPAKKKATAKKPVKRRVVAKKSGTRRASTKKTAAKKKKPVKKKAVKKKKKVEKPKKPGVMTYHKNALKDEPPQVATAYNLFFVEFYKSNKSIGKIPEVAKACGAKWRALPETEKQTWADRAAVETQKRKAAHQAWIAQHNPVDIAKANKARNHIAALRRAKGAVKTGKYKIKDDRLVAGPRSAYIYFVKENYSRPEVSSLDRNLRMKKLAEFWKAASDADKKKFVDLAARDKLRYQNEKAEFEKKYNKN</sequence>